<dbReference type="Pfam" id="PF13407">
    <property type="entry name" value="Peripla_BP_4"/>
    <property type="match status" value="1"/>
</dbReference>
<organism evidence="5 6">
    <name type="scientific">Clostridium neuense</name>
    <dbReference type="NCBI Taxonomy" id="1728934"/>
    <lineage>
        <taxon>Bacteria</taxon>
        <taxon>Bacillati</taxon>
        <taxon>Bacillota</taxon>
        <taxon>Clostridia</taxon>
        <taxon>Eubacteriales</taxon>
        <taxon>Clostridiaceae</taxon>
        <taxon>Clostridium</taxon>
    </lineage>
</organism>
<reference evidence="5 6" key="1">
    <citation type="submission" date="2024-11" db="EMBL/GenBank/DDBJ databases">
        <authorList>
            <person name="Heng Y.C."/>
            <person name="Lim A.C.H."/>
            <person name="Lee J.K.Y."/>
            <person name="Kittelmann S."/>
        </authorList>
    </citation>
    <scope>NUCLEOTIDE SEQUENCE [LARGE SCALE GENOMIC DNA]</scope>
    <source>
        <strain evidence="5 6">WILCCON 0114</strain>
    </source>
</reference>
<dbReference type="InterPro" id="IPR025997">
    <property type="entry name" value="SBP_2_dom"/>
</dbReference>
<evidence type="ECO:0000256" key="1">
    <source>
        <dbReference type="ARBA" id="ARBA00004196"/>
    </source>
</evidence>
<dbReference type="InterPro" id="IPR028082">
    <property type="entry name" value="Peripla_BP_I"/>
</dbReference>
<evidence type="ECO:0000256" key="3">
    <source>
        <dbReference type="ARBA" id="ARBA00022729"/>
    </source>
</evidence>
<keyword evidence="6" id="KW-1185">Reference proteome</keyword>
<dbReference type="PANTHER" id="PTHR46847">
    <property type="entry name" value="D-ALLOSE-BINDING PERIPLASMIC PROTEIN-RELATED"/>
    <property type="match status" value="1"/>
</dbReference>
<dbReference type="PANTHER" id="PTHR46847:SF1">
    <property type="entry name" value="D-ALLOSE-BINDING PERIPLASMIC PROTEIN-RELATED"/>
    <property type="match status" value="1"/>
</dbReference>
<comment type="caution">
    <text evidence="5">The sequence shown here is derived from an EMBL/GenBank/DDBJ whole genome shotgun (WGS) entry which is preliminary data.</text>
</comment>
<comment type="subcellular location">
    <subcellularLocation>
        <location evidence="1">Cell envelope</location>
    </subcellularLocation>
</comment>
<dbReference type="PROSITE" id="PS51257">
    <property type="entry name" value="PROKAR_LIPOPROTEIN"/>
    <property type="match status" value="1"/>
</dbReference>
<dbReference type="RefSeq" id="WP_406785670.1">
    <property type="nucleotide sequence ID" value="NZ_JBJIAA010000001.1"/>
</dbReference>
<sequence>MRKKISILLIIITVFTIFSGCSSNSTTSSSNKVKVLLSISDGSDDYRKLMIDNAKSYAESQNIKLTVMDAADSVEAQVSHMKEAASDRYNVIICAPVDPNTSLELERASKGIPIVFINTMPDDSVLERNKYIYVASNEKVAGKYQAEYISNYFKDKNDIKIVLFEGEKGPTARERTEAIKDTLRERGIKAEYVFEDHADWSREKAKEMFNIFLSTGKKFDCVLANNDSMALGVIESLKENKINNQAIPVLGIDALSDALNAIKDGSMKLTVYQSAKGQSISAVKAAVKLGSGDTLSGLQNLTSDGKYIWVPFEKVDKNNVDKYMN</sequence>
<dbReference type="Proteomes" id="UP001623592">
    <property type="component" value="Unassembled WGS sequence"/>
</dbReference>
<name>A0ABW8T922_9CLOT</name>
<proteinExistence type="inferred from homology"/>
<keyword evidence="3" id="KW-0732">Signal</keyword>
<feature type="domain" description="Periplasmic binding protein" evidence="4">
    <location>
        <begin position="37"/>
        <end position="292"/>
    </location>
</feature>
<dbReference type="Gene3D" id="3.40.50.2300">
    <property type="match status" value="2"/>
</dbReference>
<evidence type="ECO:0000313" key="6">
    <source>
        <dbReference type="Proteomes" id="UP001623592"/>
    </source>
</evidence>
<comment type="similarity">
    <text evidence="2">Belongs to the bacterial solute-binding protein 2 family.</text>
</comment>
<evidence type="ECO:0000259" key="4">
    <source>
        <dbReference type="Pfam" id="PF13407"/>
    </source>
</evidence>
<protein>
    <submittedName>
        <fullName evidence="5">Substrate-binding domain-containing protein</fullName>
    </submittedName>
</protein>
<accession>A0ABW8T922</accession>
<gene>
    <name evidence="5" type="ORF">ACJDT4_01050</name>
</gene>
<evidence type="ECO:0000256" key="2">
    <source>
        <dbReference type="ARBA" id="ARBA00007639"/>
    </source>
</evidence>
<dbReference type="SUPFAM" id="SSF53822">
    <property type="entry name" value="Periplasmic binding protein-like I"/>
    <property type="match status" value="1"/>
</dbReference>
<dbReference type="EMBL" id="JBJIAA010000001">
    <property type="protein sequence ID" value="MFL0248994.1"/>
    <property type="molecule type" value="Genomic_DNA"/>
</dbReference>
<evidence type="ECO:0000313" key="5">
    <source>
        <dbReference type="EMBL" id="MFL0248994.1"/>
    </source>
</evidence>